<comment type="similarity">
    <text evidence="3">Belongs to the translin family.</text>
</comment>
<dbReference type="InterPro" id="IPR016069">
    <property type="entry name" value="Translin_C"/>
</dbReference>
<evidence type="ECO:0000256" key="7">
    <source>
        <dbReference type="ARBA" id="ARBA00023242"/>
    </source>
</evidence>
<dbReference type="GO" id="GO:1990605">
    <property type="term" value="F:GU repeat RNA binding"/>
    <property type="evidence" value="ECO:0007669"/>
    <property type="project" value="EnsemblFungi"/>
</dbReference>
<dbReference type="AlphaFoldDB" id="A0A086T6T0"/>
<reference evidence="9" key="1">
    <citation type="journal article" date="2014" name="Genome Announc.">
        <title>Genome sequence and annotation of Acremonium chrysogenum, producer of the beta-lactam antibiotic cephalosporin C.</title>
        <authorList>
            <person name="Terfehr D."/>
            <person name="Dahlmann T.A."/>
            <person name="Specht T."/>
            <person name="Zadra I."/>
            <person name="Kuernsteiner H."/>
            <person name="Kueck U."/>
        </authorList>
    </citation>
    <scope>NUCLEOTIDE SEQUENCE [LARGE SCALE GENOMIC DNA]</scope>
    <source>
        <strain evidence="9">ATCC 11550 / CBS 779.69 / DSM 880 / IAM 14645 / JCM 23072 / IMI 49137</strain>
    </source>
</reference>
<keyword evidence="7" id="KW-0539">Nucleus</keyword>
<dbReference type="Gene3D" id="1.20.58.200">
    <property type="entry name" value="Translin, domain 2"/>
    <property type="match status" value="1"/>
</dbReference>
<protein>
    <submittedName>
        <fullName evidence="8">Translin-like protein</fullName>
    </submittedName>
</protein>
<dbReference type="SUPFAM" id="SSF74784">
    <property type="entry name" value="Translin"/>
    <property type="match status" value="1"/>
</dbReference>
<dbReference type="CDD" id="cd14819">
    <property type="entry name" value="Translin"/>
    <property type="match status" value="1"/>
</dbReference>
<dbReference type="HOGENOM" id="CLU_079179_0_0_1"/>
<dbReference type="EMBL" id="JPKY01000038">
    <property type="protein sequence ID" value="KFH45062.1"/>
    <property type="molecule type" value="Genomic_DNA"/>
</dbReference>
<proteinExistence type="inferred from homology"/>
<dbReference type="Pfam" id="PF01997">
    <property type="entry name" value="Translin"/>
    <property type="match status" value="1"/>
</dbReference>
<dbReference type="OrthoDB" id="829at2759"/>
<keyword evidence="5" id="KW-0694">RNA-binding</keyword>
<dbReference type="GO" id="GO:0035939">
    <property type="term" value="F:microsatellite binding"/>
    <property type="evidence" value="ECO:0007669"/>
    <property type="project" value="EnsemblFungi"/>
</dbReference>
<evidence type="ECO:0000256" key="6">
    <source>
        <dbReference type="ARBA" id="ARBA00023125"/>
    </source>
</evidence>
<keyword evidence="9" id="KW-1185">Reference proteome</keyword>
<gene>
    <name evidence="8" type="ORF">ACRE_041650</name>
</gene>
<sequence>MATDSSLLDPSIFDYLKDKLDEETEVRDTLTQIIQRLERAVASTQALLSRVHSTPRARYPPLVAQVETAIKEQVTIVAELNEVASKHPYYKYTATLIHHGTEAMQNAIGTALYCAWLGGLPTESHPAELGRLLTLEDIGAIFQVPTNLKDRDAFHITIEEYLLSLTDLTQDLSRLATNAVTLGDFDLPLVISAFIKDLFAGFQVLNLKNDILRKRADAVKYDVKRVEDVVYDLSLRGLVKRPGEADTEMKTAE</sequence>
<dbReference type="GO" id="GO:0005737">
    <property type="term" value="C:cytoplasm"/>
    <property type="evidence" value="ECO:0007669"/>
    <property type="project" value="UniProtKB-SubCell"/>
</dbReference>
<dbReference type="Gene3D" id="1.20.58.190">
    <property type="entry name" value="Translin, domain 1"/>
    <property type="match status" value="1"/>
</dbReference>
<dbReference type="FunFam" id="1.20.58.200:FF:000002">
    <property type="entry name" value="Putative translin"/>
    <property type="match status" value="1"/>
</dbReference>
<evidence type="ECO:0000313" key="8">
    <source>
        <dbReference type="EMBL" id="KFH45062.1"/>
    </source>
</evidence>
<dbReference type="InterPro" id="IPR016068">
    <property type="entry name" value="Translin_N"/>
</dbReference>
<organism evidence="8 9">
    <name type="scientific">Hapsidospora chrysogenum (strain ATCC 11550 / CBS 779.69 / DSM 880 / IAM 14645 / JCM 23072 / IMI 49137)</name>
    <name type="common">Acremonium chrysogenum</name>
    <dbReference type="NCBI Taxonomy" id="857340"/>
    <lineage>
        <taxon>Eukaryota</taxon>
        <taxon>Fungi</taxon>
        <taxon>Dikarya</taxon>
        <taxon>Ascomycota</taxon>
        <taxon>Pezizomycotina</taxon>
        <taxon>Sordariomycetes</taxon>
        <taxon>Hypocreomycetidae</taxon>
        <taxon>Hypocreales</taxon>
        <taxon>Bionectriaceae</taxon>
        <taxon>Hapsidospora</taxon>
    </lineage>
</organism>
<dbReference type="GO" id="GO:0016070">
    <property type="term" value="P:RNA metabolic process"/>
    <property type="evidence" value="ECO:0007669"/>
    <property type="project" value="InterPro"/>
</dbReference>
<evidence type="ECO:0000256" key="5">
    <source>
        <dbReference type="ARBA" id="ARBA00022884"/>
    </source>
</evidence>
<evidence type="ECO:0000313" key="9">
    <source>
        <dbReference type="Proteomes" id="UP000029964"/>
    </source>
</evidence>
<comment type="caution">
    <text evidence="8">The sequence shown here is derived from an EMBL/GenBank/DDBJ whole genome shotgun (WGS) entry which is preliminary data.</text>
</comment>
<keyword evidence="4" id="KW-0963">Cytoplasm</keyword>
<dbReference type="STRING" id="857340.A0A086T6T0"/>
<dbReference type="InterPro" id="IPR033956">
    <property type="entry name" value="Translin"/>
</dbReference>
<comment type="subcellular location">
    <subcellularLocation>
        <location evidence="2">Cytoplasm</location>
    </subcellularLocation>
    <subcellularLocation>
        <location evidence="1">Nucleus</location>
    </subcellularLocation>
</comment>
<dbReference type="GO" id="GO:0005634">
    <property type="term" value="C:nucleus"/>
    <property type="evidence" value="ECO:0007669"/>
    <property type="project" value="UniProtKB-SubCell"/>
</dbReference>
<evidence type="ECO:0000256" key="4">
    <source>
        <dbReference type="ARBA" id="ARBA00022490"/>
    </source>
</evidence>
<name>A0A086T6T0_HAPC1</name>
<accession>A0A086T6T0</accession>
<evidence type="ECO:0000256" key="2">
    <source>
        <dbReference type="ARBA" id="ARBA00004496"/>
    </source>
</evidence>
<dbReference type="InterPro" id="IPR036081">
    <property type="entry name" value="Translin_sf"/>
</dbReference>
<keyword evidence="6" id="KW-0238">DNA-binding</keyword>
<dbReference type="PANTHER" id="PTHR10741">
    <property type="entry name" value="TRANSLIN AND TRANSLIN ASSOCIATED PROTEIN X"/>
    <property type="match status" value="1"/>
</dbReference>
<dbReference type="InterPro" id="IPR002848">
    <property type="entry name" value="Translin_fam"/>
</dbReference>
<dbReference type="GO" id="GO:0043047">
    <property type="term" value="F:single-stranded telomeric DNA binding"/>
    <property type="evidence" value="ECO:0007669"/>
    <property type="project" value="EnsemblFungi"/>
</dbReference>
<evidence type="ECO:0000256" key="3">
    <source>
        <dbReference type="ARBA" id="ARBA00005902"/>
    </source>
</evidence>
<evidence type="ECO:0000256" key="1">
    <source>
        <dbReference type="ARBA" id="ARBA00004123"/>
    </source>
</evidence>
<dbReference type="Proteomes" id="UP000029964">
    <property type="component" value="Unassembled WGS sequence"/>
</dbReference>